<name>A0A7W6K3Z9_9HYPH</name>
<evidence type="ECO:0000259" key="1">
    <source>
        <dbReference type="Pfam" id="PF01370"/>
    </source>
</evidence>
<sequence>MEGSIVVFGGSGFVGTHLIRKLVAAGERVISLDLKRQRETLAGVDYRIGDVRDLSGFTVDGPVKRIYNFAAVHTTPGHPFWEYYDTNINGAIEVTRWAGACGVGEIVFTSSISVYGPSEETKTEATEPKPESAYGYSKLMAERIHRIWFDAQPARKLVVVRPAVVFGHGERGNFTRLAKLLNKGFFVYPGRKDTIKACVYVEDLLDSMDFALAQPDPAITYNAAYPERYTLEQIIETFRADHFPAARLFMIPRIVVTGAAAILGKIGAGNIGFHPERVTKLVRSTDVYPGVLTARGYRFPYNLKGGLARWSPVTDIAVRPAAAATPHVPAYGQQARPGV</sequence>
<dbReference type="InterPro" id="IPR050177">
    <property type="entry name" value="Lipid_A_modif_metabolic_enz"/>
</dbReference>
<dbReference type="AlphaFoldDB" id="A0A7W6K3Z9"/>
<reference evidence="2 3" key="1">
    <citation type="submission" date="2020-08" db="EMBL/GenBank/DDBJ databases">
        <title>Genomic Encyclopedia of Type Strains, Phase IV (KMG-IV): sequencing the most valuable type-strain genomes for metagenomic binning, comparative biology and taxonomic classification.</title>
        <authorList>
            <person name="Goeker M."/>
        </authorList>
    </citation>
    <scope>NUCLEOTIDE SEQUENCE [LARGE SCALE GENOMIC DNA]</scope>
    <source>
        <strain evidence="2 3">DSM 26385</strain>
    </source>
</reference>
<comment type="caution">
    <text evidence="2">The sequence shown here is derived from an EMBL/GenBank/DDBJ whole genome shotgun (WGS) entry which is preliminary data.</text>
</comment>
<dbReference type="InterPro" id="IPR001509">
    <property type="entry name" value="Epimerase_deHydtase"/>
</dbReference>
<keyword evidence="3" id="KW-1185">Reference proteome</keyword>
<organism evidence="2 3">
    <name type="scientific">Allorhizobium borbori</name>
    <dbReference type="NCBI Taxonomy" id="485907"/>
    <lineage>
        <taxon>Bacteria</taxon>
        <taxon>Pseudomonadati</taxon>
        <taxon>Pseudomonadota</taxon>
        <taxon>Alphaproteobacteria</taxon>
        <taxon>Hyphomicrobiales</taxon>
        <taxon>Rhizobiaceae</taxon>
        <taxon>Rhizobium/Agrobacterium group</taxon>
        <taxon>Allorhizobium</taxon>
    </lineage>
</organism>
<feature type="domain" description="NAD-dependent epimerase/dehydratase" evidence="1">
    <location>
        <begin position="5"/>
        <end position="222"/>
    </location>
</feature>
<evidence type="ECO:0000313" key="2">
    <source>
        <dbReference type="EMBL" id="MBB4103816.1"/>
    </source>
</evidence>
<gene>
    <name evidence="2" type="ORF">GGQ66_002384</name>
</gene>
<evidence type="ECO:0000313" key="3">
    <source>
        <dbReference type="Proteomes" id="UP000584824"/>
    </source>
</evidence>
<dbReference type="Pfam" id="PF01370">
    <property type="entry name" value="Epimerase"/>
    <property type="match status" value="1"/>
</dbReference>
<dbReference type="PANTHER" id="PTHR43245">
    <property type="entry name" value="BIFUNCTIONAL POLYMYXIN RESISTANCE PROTEIN ARNA"/>
    <property type="match status" value="1"/>
</dbReference>
<dbReference type="Proteomes" id="UP000584824">
    <property type="component" value="Unassembled WGS sequence"/>
</dbReference>
<proteinExistence type="predicted"/>
<dbReference type="EMBL" id="JACIDU010000008">
    <property type="protein sequence ID" value="MBB4103816.1"/>
    <property type="molecule type" value="Genomic_DNA"/>
</dbReference>
<dbReference type="SUPFAM" id="SSF51735">
    <property type="entry name" value="NAD(P)-binding Rossmann-fold domains"/>
    <property type="match status" value="1"/>
</dbReference>
<accession>A0A7W6K3Z9</accession>
<dbReference type="InterPro" id="IPR036291">
    <property type="entry name" value="NAD(P)-bd_dom_sf"/>
</dbReference>
<dbReference type="Gene3D" id="3.40.50.720">
    <property type="entry name" value="NAD(P)-binding Rossmann-like Domain"/>
    <property type="match status" value="1"/>
</dbReference>
<protein>
    <submittedName>
        <fullName evidence="2">Nucleoside-diphosphate-sugar epimerase</fullName>
    </submittedName>
</protein>
<dbReference type="RefSeq" id="WP_183792688.1">
    <property type="nucleotide sequence ID" value="NZ_JACIDU010000008.1"/>
</dbReference>